<accession>A0ABR4I3M3</accession>
<sequence length="67" mass="7489">MGSLLHLPTEIITLICNYLPNGSIKALRLTCEEACNTARLRLNRVFLSANPLNISVFRAIADSEIFR</sequence>
<keyword evidence="3" id="KW-1185">Reference proteome</keyword>
<comment type="caution">
    <text evidence="2">The sequence shown here is derived from an EMBL/GenBank/DDBJ whole genome shotgun (WGS) entry which is preliminary data.</text>
</comment>
<protein>
    <recommendedName>
        <fullName evidence="1">F-box domain-containing protein</fullName>
    </recommendedName>
</protein>
<proteinExistence type="predicted"/>
<organism evidence="2 3">
    <name type="scientific">Aspergillus cavernicola</name>
    <dbReference type="NCBI Taxonomy" id="176166"/>
    <lineage>
        <taxon>Eukaryota</taxon>
        <taxon>Fungi</taxon>
        <taxon>Dikarya</taxon>
        <taxon>Ascomycota</taxon>
        <taxon>Pezizomycotina</taxon>
        <taxon>Eurotiomycetes</taxon>
        <taxon>Eurotiomycetidae</taxon>
        <taxon>Eurotiales</taxon>
        <taxon>Aspergillaceae</taxon>
        <taxon>Aspergillus</taxon>
        <taxon>Aspergillus subgen. Nidulantes</taxon>
    </lineage>
</organism>
<name>A0ABR4I3M3_9EURO</name>
<dbReference type="InterPro" id="IPR001810">
    <property type="entry name" value="F-box_dom"/>
</dbReference>
<dbReference type="Pfam" id="PF00646">
    <property type="entry name" value="F-box"/>
    <property type="match status" value="1"/>
</dbReference>
<evidence type="ECO:0000313" key="2">
    <source>
        <dbReference type="EMBL" id="KAL2821458.1"/>
    </source>
</evidence>
<reference evidence="2 3" key="1">
    <citation type="submission" date="2024-07" db="EMBL/GenBank/DDBJ databases">
        <title>Section-level genome sequencing and comparative genomics of Aspergillus sections Usti and Cavernicolus.</title>
        <authorList>
            <consortium name="Lawrence Berkeley National Laboratory"/>
            <person name="Nybo J.L."/>
            <person name="Vesth T.C."/>
            <person name="Theobald S."/>
            <person name="Frisvad J.C."/>
            <person name="Larsen T.O."/>
            <person name="Kjaerboelling I."/>
            <person name="Rothschild-Mancinelli K."/>
            <person name="Lyhne E.K."/>
            <person name="Kogle M.E."/>
            <person name="Barry K."/>
            <person name="Clum A."/>
            <person name="Na H."/>
            <person name="Ledsgaard L."/>
            <person name="Lin J."/>
            <person name="Lipzen A."/>
            <person name="Kuo A."/>
            <person name="Riley R."/>
            <person name="Mondo S."/>
            <person name="LaButti K."/>
            <person name="Haridas S."/>
            <person name="Pangalinan J."/>
            <person name="Salamov A.A."/>
            <person name="Simmons B.A."/>
            <person name="Magnuson J.K."/>
            <person name="Chen J."/>
            <person name="Drula E."/>
            <person name="Henrissat B."/>
            <person name="Wiebenga A."/>
            <person name="Lubbers R.J."/>
            <person name="Gomes A.C."/>
            <person name="Makela M.R."/>
            <person name="Stajich J."/>
            <person name="Grigoriev I.V."/>
            <person name="Mortensen U.H."/>
            <person name="De vries R.P."/>
            <person name="Baker S.E."/>
            <person name="Andersen M.R."/>
        </authorList>
    </citation>
    <scope>NUCLEOTIDE SEQUENCE [LARGE SCALE GENOMIC DNA]</scope>
    <source>
        <strain evidence="2 3">CBS 600.67</strain>
    </source>
</reference>
<feature type="domain" description="F-box" evidence="1">
    <location>
        <begin position="4"/>
        <end position="39"/>
    </location>
</feature>
<dbReference type="EMBL" id="JBFXLS010000063">
    <property type="protein sequence ID" value="KAL2821458.1"/>
    <property type="molecule type" value="Genomic_DNA"/>
</dbReference>
<gene>
    <name evidence="2" type="ORF">BDW59DRAFT_150116</name>
</gene>
<evidence type="ECO:0000259" key="1">
    <source>
        <dbReference type="Pfam" id="PF00646"/>
    </source>
</evidence>
<dbReference type="Proteomes" id="UP001610335">
    <property type="component" value="Unassembled WGS sequence"/>
</dbReference>
<evidence type="ECO:0000313" key="3">
    <source>
        <dbReference type="Proteomes" id="UP001610335"/>
    </source>
</evidence>